<keyword evidence="2" id="KW-0677">Repeat</keyword>
<dbReference type="GO" id="GO:0005737">
    <property type="term" value="C:cytoplasm"/>
    <property type="evidence" value="ECO:0007669"/>
    <property type="project" value="TreeGrafter"/>
</dbReference>
<evidence type="ECO:0000313" key="7">
    <source>
        <dbReference type="Proteomes" id="UP000663828"/>
    </source>
</evidence>
<dbReference type="AlphaFoldDB" id="A0A815QAD2"/>
<dbReference type="Proteomes" id="UP000663828">
    <property type="component" value="Unassembled WGS sequence"/>
</dbReference>
<protein>
    <recommendedName>
        <fullName evidence="4">NEL domain-containing protein</fullName>
    </recommendedName>
</protein>
<sequence length="491" mass="57203">MIRGTSIRLQHRRNPTISRRTRVNKPSNGTTTTQLRIVILPTPPQEHLTLSELIESLETWRDPDDSAQDLTAKEKIQDCFEQQSDSLDLSSLSLSTLPDVIGRMQHIQFLSLADNCFSELPEILAQLTDLKLLNLSYNTLVGIPDSIKSFEKLQFLNVSCNQLQKVSAELARLPHIETVLLPHNRILEFPDNIKTIKFLEIHDQVPFARVDRFSIEFAEHWEAAIKHEGDSGYFEIWMARFEEILELKHVERYADALLGRAGKIMNLMVKSSQLRQRCFIEANKFIATCYDGLLFSLFVMETIYLEEKMMILELSDDEVRQAMEQIYNFRRLQDLAILHARKQIDETTTTERDAEIAELEASLLFYSSSANTLDMPLDEENSRFVNDVPRISLDVQMAVRLIEQEKREAGEDYLVDYLIDKEVWVLYLEIRYADIIAEHREIFMEQLDKLEVRKSTMLDYDYLIEANALVEEKTDSEQRLYRQLTKNIVKD</sequence>
<feature type="region of interest" description="Disordered" evidence="3">
    <location>
        <begin position="1"/>
        <end position="29"/>
    </location>
</feature>
<dbReference type="EMBL" id="CAJNOJ010000217">
    <property type="protein sequence ID" value="CAF1302684.1"/>
    <property type="molecule type" value="Genomic_DNA"/>
</dbReference>
<name>A0A815QAD2_ADIRI</name>
<dbReference type="PROSITE" id="PS52053">
    <property type="entry name" value="NEL"/>
    <property type="match status" value="1"/>
</dbReference>
<evidence type="ECO:0000259" key="4">
    <source>
        <dbReference type="PROSITE" id="PS52053"/>
    </source>
</evidence>
<keyword evidence="1" id="KW-0433">Leucine-rich repeat</keyword>
<dbReference type="GO" id="GO:0016567">
    <property type="term" value="P:protein ubiquitination"/>
    <property type="evidence" value="ECO:0007669"/>
    <property type="project" value="InterPro"/>
</dbReference>
<dbReference type="GO" id="GO:0004842">
    <property type="term" value="F:ubiquitin-protein transferase activity"/>
    <property type="evidence" value="ECO:0007669"/>
    <property type="project" value="InterPro"/>
</dbReference>
<evidence type="ECO:0000256" key="2">
    <source>
        <dbReference type="ARBA" id="ARBA00022737"/>
    </source>
</evidence>
<feature type="domain" description="NEL" evidence="4">
    <location>
        <begin position="196"/>
        <end position="491"/>
    </location>
</feature>
<dbReference type="InterPro" id="IPR050216">
    <property type="entry name" value="LRR_domain-containing"/>
</dbReference>
<evidence type="ECO:0000256" key="1">
    <source>
        <dbReference type="ARBA" id="ARBA00022614"/>
    </source>
</evidence>
<dbReference type="InterPro" id="IPR029487">
    <property type="entry name" value="NEL_dom"/>
</dbReference>
<organism evidence="6 7">
    <name type="scientific">Adineta ricciae</name>
    <name type="common">Rotifer</name>
    <dbReference type="NCBI Taxonomy" id="249248"/>
    <lineage>
        <taxon>Eukaryota</taxon>
        <taxon>Metazoa</taxon>
        <taxon>Spiralia</taxon>
        <taxon>Gnathifera</taxon>
        <taxon>Rotifera</taxon>
        <taxon>Eurotatoria</taxon>
        <taxon>Bdelloidea</taxon>
        <taxon>Adinetida</taxon>
        <taxon>Adinetidae</taxon>
        <taxon>Adineta</taxon>
    </lineage>
</organism>
<evidence type="ECO:0000313" key="5">
    <source>
        <dbReference type="EMBL" id="CAF1302684.1"/>
    </source>
</evidence>
<dbReference type="EMBL" id="CAJNOR010003913">
    <property type="protein sequence ID" value="CAF1459142.1"/>
    <property type="molecule type" value="Genomic_DNA"/>
</dbReference>
<evidence type="ECO:0000313" key="6">
    <source>
        <dbReference type="EMBL" id="CAF1459142.1"/>
    </source>
</evidence>
<accession>A0A815QAD2</accession>
<feature type="compositionally biased region" description="Basic residues" evidence="3">
    <location>
        <begin position="9"/>
        <end position="23"/>
    </location>
</feature>
<comment type="caution">
    <text evidence="6">The sequence shown here is derived from an EMBL/GenBank/DDBJ whole genome shotgun (WGS) entry which is preliminary data.</text>
</comment>
<dbReference type="Pfam" id="PF14496">
    <property type="entry name" value="NEL"/>
    <property type="match status" value="1"/>
</dbReference>
<dbReference type="Gene3D" id="3.80.10.10">
    <property type="entry name" value="Ribonuclease Inhibitor"/>
    <property type="match status" value="1"/>
</dbReference>
<dbReference type="SUPFAM" id="SSF52058">
    <property type="entry name" value="L domain-like"/>
    <property type="match status" value="1"/>
</dbReference>
<dbReference type="Proteomes" id="UP000663852">
    <property type="component" value="Unassembled WGS sequence"/>
</dbReference>
<gene>
    <name evidence="5" type="ORF">EDS130_LOCUS30697</name>
    <name evidence="6" type="ORF">XAT740_LOCUS37334</name>
</gene>
<dbReference type="InterPro" id="IPR032675">
    <property type="entry name" value="LRR_dom_sf"/>
</dbReference>
<dbReference type="PANTHER" id="PTHR48051:SF54">
    <property type="entry name" value="LEUCINE-RICH REPEAT-CONTAINING PROTEIN"/>
    <property type="match status" value="1"/>
</dbReference>
<evidence type="ECO:0000256" key="3">
    <source>
        <dbReference type="SAM" id="MobiDB-lite"/>
    </source>
</evidence>
<keyword evidence="7" id="KW-1185">Reference proteome</keyword>
<dbReference type="PANTHER" id="PTHR48051">
    <property type="match status" value="1"/>
</dbReference>
<dbReference type="OrthoDB" id="40118at2759"/>
<proteinExistence type="predicted"/>
<reference evidence="6" key="1">
    <citation type="submission" date="2021-02" db="EMBL/GenBank/DDBJ databases">
        <authorList>
            <person name="Nowell W R."/>
        </authorList>
    </citation>
    <scope>NUCLEOTIDE SEQUENCE</scope>
</reference>